<dbReference type="InterPro" id="IPR055445">
    <property type="entry name" value="ARM_ARMC5"/>
</dbReference>
<evidence type="ECO:0000259" key="2">
    <source>
        <dbReference type="PROSITE" id="PS50097"/>
    </source>
</evidence>
<dbReference type="InterPro" id="IPR011333">
    <property type="entry name" value="SKP1/BTB/POZ_sf"/>
</dbReference>
<evidence type="ECO:0000313" key="4">
    <source>
        <dbReference type="Proteomes" id="UP000594262"/>
    </source>
</evidence>
<organism evidence="3 4">
    <name type="scientific">Clytia hemisphaerica</name>
    <dbReference type="NCBI Taxonomy" id="252671"/>
    <lineage>
        <taxon>Eukaryota</taxon>
        <taxon>Metazoa</taxon>
        <taxon>Cnidaria</taxon>
        <taxon>Hydrozoa</taxon>
        <taxon>Hydroidolina</taxon>
        <taxon>Leptothecata</taxon>
        <taxon>Obeliida</taxon>
        <taxon>Clytiidae</taxon>
        <taxon>Clytia</taxon>
    </lineage>
</organism>
<dbReference type="RefSeq" id="XP_066932673.1">
    <property type="nucleotide sequence ID" value="XM_067076572.1"/>
</dbReference>
<evidence type="ECO:0000313" key="3">
    <source>
        <dbReference type="EnsemblMetazoa" id="CLYHEMP015762.1"/>
    </source>
</evidence>
<dbReference type="InterPro" id="IPR011989">
    <property type="entry name" value="ARM-like"/>
</dbReference>
<dbReference type="SUPFAM" id="SSF48371">
    <property type="entry name" value="ARM repeat"/>
    <property type="match status" value="1"/>
</dbReference>
<evidence type="ECO:0000256" key="1">
    <source>
        <dbReference type="SAM" id="MobiDB-lite"/>
    </source>
</evidence>
<feature type="domain" description="BTB" evidence="2">
    <location>
        <begin position="749"/>
        <end position="834"/>
    </location>
</feature>
<dbReference type="OrthoDB" id="6086604at2759"/>
<dbReference type="InterPro" id="IPR000210">
    <property type="entry name" value="BTB/POZ_dom"/>
</dbReference>
<sequence>MDQLRDLIRIVQSGNVQKREESLLELRKRTKDSEDVSFLHRLEFGNVLFQLLEEWKTKYQVVVLSILANCTNLNEQWREFVVNHEDFPKIKSLLNNESDSAVVSRVARLIANIAKSHNCVSLIEQDASLIQSLVNQGRPNQTLKTQQACLRALRNLCFTKPSAKLAAECDSFPDLLSNLKSSELDIVFACTTLICELLKTQCIEVGFRLVEDDVLKALMELGKHSSEDMRDLVLEIMFQLTVTTRCRVVVATEGAVELFVDRLRHHENTESFKFAAQGLCLCAREAVSRNLMKSVGALQEMARVLKSDDFGVYHEALVAAFVWFLFDDSSLGLLIRSDVTPSLLCYLDRLTYSEHQQSLELNLSTLNQLDNHQHPPEWNPTDSFNDPSTCDIGEPPRWMYMSSPESSPYHPYSPGAYNPCSPSVSLSYSPPHSPQSPGSPELYDGYSDALNESCGSSSKAVPYHFQSADGQHAMIHGTRGPIHDIMLLLSRFSQAKDPSSFFLYLPGFNSLLNHVALSVKPNPKCARLLNRVTSNSHCFDVLLKKKLVPRLHLRLCTGWSLEHLTHLLSQARQADRNSIDTDKEPEDENCELEEKDIMFLGESVTYESHRVGKLLLSNLQSQSQTTYGSGVLSKILSNGSIQLKETCVLSLPYIIWSKKLCTKLMIYDRGYQMFMRMLRDSLNQSNETFIMIVEAVCSLSQFLQVRSSRRCGMDYSYICDGILEVQDDDDQDEGDLEPPAKKSRLEEISDIEIIEGANETVDSSSGMVEFHLPNGIQLKCKRDLIRKHSKMFDRMFDPIYTESTKTIVHLTDVNEKAFVTLMHFVHGCKLRLDCYRECISCHFTGCENEKPNNGRSLSRDDKNVEELGDTEQWRFTMDLLSCAERFFVHLLKERCEDLLVGELSDQNVVEIYLLSRWNNCEILTTESVIHLLTKVRCPKLRIQFFMEILMSHEKDNFLDLVDTILSKKLKVS</sequence>
<name>A0A7M5X0R4_9CNID</name>
<dbReference type="PANTHER" id="PTHR23312:SF8">
    <property type="entry name" value="ARMADILLO REPEAT-CONTAINING PROTEIN 5"/>
    <property type="match status" value="1"/>
</dbReference>
<dbReference type="Pfam" id="PF24768">
    <property type="entry name" value="ARM_ARMC5"/>
    <property type="match status" value="1"/>
</dbReference>
<dbReference type="Proteomes" id="UP000594262">
    <property type="component" value="Unplaced"/>
</dbReference>
<proteinExistence type="predicted"/>
<dbReference type="Gene3D" id="1.25.10.10">
    <property type="entry name" value="Leucine-rich Repeat Variant"/>
    <property type="match status" value="2"/>
</dbReference>
<dbReference type="EnsemblMetazoa" id="CLYHEMT015762.1">
    <property type="protein sequence ID" value="CLYHEMP015762.1"/>
    <property type="gene ID" value="CLYHEMG015762"/>
</dbReference>
<accession>A0A7M5X0R4</accession>
<dbReference type="Gene3D" id="3.30.710.10">
    <property type="entry name" value="Potassium Channel Kv1.1, Chain A"/>
    <property type="match status" value="1"/>
</dbReference>
<keyword evidence="4" id="KW-1185">Reference proteome</keyword>
<dbReference type="GeneID" id="136820386"/>
<dbReference type="PROSITE" id="PS50097">
    <property type="entry name" value="BTB"/>
    <property type="match status" value="1"/>
</dbReference>
<dbReference type="InterPro" id="IPR016024">
    <property type="entry name" value="ARM-type_fold"/>
</dbReference>
<dbReference type="AlphaFoldDB" id="A0A7M5X0R4"/>
<dbReference type="GO" id="GO:0009653">
    <property type="term" value="P:anatomical structure morphogenesis"/>
    <property type="evidence" value="ECO:0007669"/>
    <property type="project" value="TreeGrafter"/>
</dbReference>
<feature type="compositionally biased region" description="Low complexity" evidence="1">
    <location>
        <begin position="425"/>
        <end position="440"/>
    </location>
</feature>
<dbReference type="PANTHER" id="PTHR23312">
    <property type="entry name" value="ARMC5 ARMADILLO REPEAT-CONTAINING -RELATED"/>
    <property type="match status" value="1"/>
</dbReference>
<dbReference type="GO" id="GO:0005829">
    <property type="term" value="C:cytosol"/>
    <property type="evidence" value="ECO:0007669"/>
    <property type="project" value="TreeGrafter"/>
</dbReference>
<reference evidence="3" key="1">
    <citation type="submission" date="2021-01" db="UniProtKB">
        <authorList>
            <consortium name="EnsemblMetazoa"/>
        </authorList>
    </citation>
    <scope>IDENTIFICATION</scope>
</reference>
<feature type="region of interest" description="Disordered" evidence="1">
    <location>
        <begin position="424"/>
        <end position="445"/>
    </location>
</feature>
<protein>
    <recommendedName>
        <fullName evidence="2">BTB domain-containing protein</fullName>
    </recommendedName>
</protein>
<dbReference type="SUPFAM" id="SSF54695">
    <property type="entry name" value="POZ domain"/>
    <property type="match status" value="1"/>
</dbReference>